<gene>
    <name evidence="2" type="ORF">JYZ213_LOCUS46594</name>
</gene>
<feature type="compositionally biased region" description="Polar residues" evidence="1">
    <location>
        <begin position="25"/>
        <end position="37"/>
    </location>
</feature>
<accession>A0A815XCS7</accession>
<dbReference type="EMBL" id="CAJNOG010005942">
    <property type="protein sequence ID" value="CAF1555906.1"/>
    <property type="molecule type" value="Genomic_DNA"/>
</dbReference>
<protein>
    <submittedName>
        <fullName evidence="2">Uncharacterized protein</fullName>
    </submittedName>
</protein>
<reference evidence="2" key="1">
    <citation type="submission" date="2021-02" db="EMBL/GenBank/DDBJ databases">
        <authorList>
            <person name="Nowell W R."/>
        </authorList>
    </citation>
    <scope>NUCLEOTIDE SEQUENCE</scope>
</reference>
<name>A0A815XCS7_9BILA</name>
<feature type="compositionally biased region" description="Pro residues" evidence="1">
    <location>
        <begin position="129"/>
        <end position="140"/>
    </location>
</feature>
<feature type="region of interest" description="Disordered" evidence="1">
    <location>
        <begin position="67"/>
        <end position="97"/>
    </location>
</feature>
<evidence type="ECO:0000313" key="3">
    <source>
        <dbReference type="Proteomes" id="UP000663845"/>
    </source>
</evidence>
<sequence length="148" mass="15639">IKKNDPDDDIDVDGIEDRLSPVIETPTSPDKNDPLHSSISGLYTSPFLYPYFHPMFHPYLMAAAAQANAAGSSTDKSSDGQNLLTSNPYGGAPSPFSGFNPGMPFPSLYPPGMGNQSFRPNLFNPFGIPIPAPGVRPPQAPSASSSSS</sequence>
<evidence type="ECO:0000256" key="1">
    <source>
        <dbReference type="SAM" id="MobiDB-lite"/>
    </source>
</evidence>
<feature type="region of interest" description="Disordered" evidence="1">
    <location>
        <begin position="1"/>
        <end position="37"/>
    </location>
</feature>
<comment type="caution">
    <text evidence="2">The sequence shown here is derived from an EMBL/GenBank/DDBJ whole genome shotgun (WGS) entry which is preliminary data.</text>
</comment>
<dbReference type="Proteomes" id="UP000663845">
    <property type="component" value="Unassembled WGS sequence"/>
</dbReference>
<feature type="non-terminal residue" evidence="2">
    <location>
        <position position="148"/>
    </location>
</feature>
<feature type="non-terminal residue" evidence="2">
    <location>
        <position position="1"/>
    </location>
</feature>
<feature type="compositionally biased region" description="Polar residues" evidence="1">
    <location>
        <begin position="71"/>
        <end position="88"/>
    </location>
</feature>
<organism evidence="2 3">
    <name type="scientific">Adineta steineri</name>
    <dbReference type="NCBI Taxonomy" id="433720"/>
    <lineage>
        <taxon>Eukaryota</taxon>
        <taxon>Metazoa</taxon>
        <taxon>Spiralia</taxon>
        <taxon>Gnathifera</taxon>
        <taxon>Rotifera</taxon>
        <taxon>Eurotatoria</taxon>
        <taxon>Bdelloidea</taxon>
        <taxon>Adinetida</taxon>
        <taxon>Adinetidae</taxon>
        <taxon>Adineta</taxon>
    </lineage>
</organism>
<dbReference type="AlphaFoldDB" id="A0A815XCS7"/>
<feature type="compositionally biased region" description="Acidic residues" evidence="1">
    <location>
        <begin position="1"/>
        <end position="14"/>
    </location>
</feature>
<proteinExistence type="predicted"/>
<feature type="region of interest" description="Disordered" evidence="1">
    <location>
        <begin position="129"/>
        <end position="148"/>
    </location>
</feature>
<evidence type="ECO:0000313" key="2">
    <source>
        <dbReference type="EMBL" id="CAF1555906.1"/>
    </source>
</evidence>